<dbReference type="AlphaFoldDB" id="A0A4S2MK90"/>
<dbReference type="Proteomes" id="UP000308267">
    <property type="component" value="Unassembled WGS sequence"/>
</dbReference>
<evidence type="ECO:0000313" key="1">
    <source>
        <dbReference type="EMBL" id="TGZ75509.1"/>
    </source>
</evidence>
<proteinExistence type="predicted"/>
<protein>
    <submittedName>
        <fullName evidence="1">Uncharacterized protein</fullName>
    </submittedName>
</protein>
<accession>A0A4S2MK90</accession>
<feature type="non-terminal residue" evidence="1">
    <location>
        <position position="1"/>
    </location>
</feature>
<reference evidence="1 2" key="1">
    <citation type="journal article" date="2019" name="BMC Genomics">
        <title>New insights from Opisthorchis felineus genome: update on genomics of the epidemiologically important liver flukes.</title>
        <authorList>
            <person name="Ershov N.I."/>
            <person name="Mordvinov V.A."/>
            <person name="Prokhortchouk E.B."/>
            <person name="Pakharukova M.Y."/>
            <person name="Gunbin K.V."/>
            <person name="Ustyantsev K."/>
            <person name="Genaev M.A."/>
            <person name="Blinov A.G."/>
            <person name="Mazur A."/>
            <person name="Boulygina E."/>
            <person name="Tsygankova S."/>
            <person name="Khrameeva E."/>
            <person name="Chekanov N."/>
            <person name="Fan G."/>
            <person name="Xiao A."/>
            <person name="Zhang H."/>
            <person name="Xu X."/>
            <person name="Yang H."/>
            <person name="Solovyev V."/>
            <person name="Lee S.M."/>
            <person name="Liu X."/>
            <person name="Afonnikov D.A."/>
            <person name="Skryabin K.G."/>
        </authorList>
    </citation>
    <scope>NUCLEOTIDE SEQUENCE [LARGE SCALE GENOMIC DNA]</scope>
    <source>
        <strain evidence="1">AK-0245</strain>
        <tissue evidence="1">Whole organism</tissue>
    </source>
</reference>
<evidence type="ECO:0000313" key="2">
    <source>
        <dbReference type="Proteomes" id="UP000308267"/>
    </source>
</evidence>
<sequence length="100" mass="12052">PITDTYRITYGKSHFAEWKLFISYHLMVYCNPRGKWDSVCSYVSTPTKHVLTWRKNSFWTISWMRLLNLSKNWCEFIPKNQFDYNTICCFLPATRERVGL</sequence>
<dbReference type="EMBL" id="SJOL01000605">
    <property type="protein sequence ID" value="TGZ75509.1"/>
    <property type="molecule type" value="Genomic_DNA"/>
</dbReference>
<organism evidence="1 2">
    <name type="scientific">Opisthorchis felineus</name>
    <dbReference type="NCBI Taxonomy" id="147828"/>
    <lineage>
        <taxon>Eukaryota</taxon>
        <taxon>Metazoa</taxon>
        <taxon>Spiralia</taxon>
        <taxon>Lophotrochozoa</taxon>
        <taxon>Platyhelminthes</taxon>
        <taxon>Trematoda</taxon>
        <taxon>Digenea</taxon>
        <taxon>Opisthorchiida</taxon>
        <taxon>Opisthorchiata</taxon>
        <taxon>Opisthorchiidae</taxon>
        <taxon>Opisthorchis</taxon>
    </lineage>
</organism>
<keyword evidence="2" id="KW-1185">Reference proteome</keyword>
<name>A0A4S2MK90_OPIFE</name>
<comment type="caution">
    <text evidence="1">The sequence shown here is derived from an EMBL/GenBank/DDBJ whole genome shotgun (WGS) entry which is preliminary data.</text>
</comment>
<gene>
    <name evidence="1" type="ORF">CRM22_000328</name>
</gene>